<protein>
    <submittedName>
        <fullName evidence="1">DUF4465 domain-containing protein</fullName>
    </submittedName>
</protein>
<dbReference type="EMBL" id="JADIMQ010000031">
    <property type="protein sequence ID" value="MBO8448054.1"/>
    <property type="molecule type" value="Genomic_DNA"/>
</dbReference>
<evidence type="ECO:0000313" key="2">
    <source>
        <dbReference type="Proteomes" id="UP000810252"/>
    </source>
</evidence>
<sequence>MAAVSAVSVSCLKGGSYESTYPAYISFEEFSESYVGDEFYDGDGVYFKTYFYGNQDLLFNSARDETESDYSGFAISIALSEGTYAGSRYAVNAKEAATGEVFTVFHEAPWMKEDDFHHIHFLSYANGTCAPVSCMVNNTKQVAEGIAEYNGSHEQPLTVTLKATGYAGGAETGSAEIMLAGERDQEDASETSPRDTVVSTWTSFDLSKLGNVEYIDFSMTFSDETQTSVEKYFCMDDFWANIHISM</sequence>
<reference evidence="1" key="2">
    <citation type="journal article" date="2021" name="PeerJ">
        <title>Extensive microbial diversity within the chicken gut microbiome revealed by metagenomics and culture.</title>
        <authorList>
            <person name="Gilroy R."/>
            <person name="Ravi A."/>
            <person name="Getino M."/>
            <person name="Pursley I."/>
            <person name="Horton D.L."/>
            <person name="Alikhan N.F."/>
            <person name="Baker D."/>
            <person name="Gharbi K."/>
            <person name="Hall N."/>
            <person name="Watson M."/>
            <person name="Adriaenssens E.M."/>
            <person name="Foster-Nyarko E."/>
            <person name="Jarju S."/>
            <person name="Secka A."/>
            <person name="Antonio M."/>
            <person name="Oren A."/>
            <person name="Chaudhuri R.R."/>
            <person name="La Ragione R."/>
            <person name="Hildebrand F."/>
            <person name="Pallen M.J."/>
        </authorList>
    </citation>
    <scope>NUCLEOTIDE SEQUENCE</scope>
    <source>
        <strain evidence="1">20514</strain>
    </source>
</reference>
<dbReference type="Gene3D" id="2.60.120.1350">
    <property type="entry name" value="Protein of unknown function DUF4465"/>
    <property type="match status" value="1"/>
</dbReference>
<organism evidence="1 2">
    <name type="scientific">Candidatus Cryptobacteroides merdigallinarum</name>
    <dbReference type="NCBI Taxonomy" id="2840770"/>
    <lineage>
        <taxon>Bacteria</taxon>
        <taxon>Pseudomonadati</taxon>
        <taxon>Bacteroidota</taxon>
        <taxon>Bacteroidia</taxon>
        <taxon>Bacteroidales</taxon>
        <taxon>Candidatus Cryptobacteroides</taxon>
    </lineage>
</organism>
<gene>
    <name evidence="1" type="ORF">IAC29_02140</name>
</gene>
<dbReference type="AlphaFoldDB" id="A0A9D9EI63"/>
<accession>A0A9D9EI63</accession>
<dbReference type="Proteomes" id="UP000810252">
    <property type="component" value="Unassembled WGS sequence"/>
</dbReference>
<name>A0A9D9EI63_9BACT</name>
<dbReference type="InterPro" id="IPR027828">
    <property type="entry name" value="DUF4465"/>
</dbReference>
<proteinExistence type="predicted"/>
<reference evidence="1" key="1">
    <citation type="submission" date="2020-10" db="EMBL/GenBank/DDBJ databases">
        <authorList>
            <person name="Gilroy R."/>
        </authorList>
    </citation>
    <scope>NUCLEOTIDE SEQUENCE</scope>
    <source>
        <strain evidence="1">20514</strain>
    </source>
</reference>
<evidence type="ECO:0000313" key="1">
    <source>
        <dbReference type="EMBL" id="MBO8448054.1"/>
    </source>
</evidence>
<dbReference type="Pfam" id="PF14717">
    <property type="entry name" value="DUF4465"/>
    <property type="match status" value="1"/>
</dbReference>
<comment type="caution">
    <text evidence="1">The sequence shown here is derived from an EMBL/GenBank/DDBJ whole genome shotgun (WGS) entry which is preliminary data.</text>
</comment>